<dbReference type="RefSeq" id="XP_001328963.1">
    <property type="nucleotide sequence ID" value="XM_001328928.1"/>
</dbReference>
<proteinExistence type="predicted"/>
<reference evidence="1" key="2">
    <citation type="journal article" date="2007" name="Science">
        <title>Draft genome sequence of the sexually transmitted pathogen Trichomonas vaginalis.</title>
        <authorList>
            <person name="Carlton J.M."/>
            <person name="Hirt R.P."/>
            <person name="Silva J.C."/>
            <person name="Delcher A.L."/>
            <person name="Schatz M."/>
            <person name="Zhao Q."/>
            <person name="Wortman J.R."/>
            <person name="Bidwell S.L."/>
            <person name="Alsmark U.C.M."/>
            <person name="Besteiro S."/>
            <person name="Sicheritz-Ponten T."/>
            <person name="Noel C.J."/>
            <person name="Dacks J.B."/>
            <person name="Foster P.G."/>
            <person name="Simillion C."/>
            <person name="Van de Peer Y."/>
            <person name="Miranda-Saavedra D."/>
            <person name="Barton G.J."/>
            <person name="Westrop G.D."/>
            <person name="Mueller S."/>
            <person name="Dessi D."/>
            <person name="Fiori P.L."/>
            <person name="Ren Q."/>
            <person name="Paulsen I."/>
            <person name="Zhang H."/>
            <person name="Bastida-Corcuera F.D."/>
            <person name="Simoes-Barbosa A."/>
            <person name="Brown M.T."/>
            <person name="Hayes R.D."/>
            <person name="Mukherjee M."/>
            <person name="Okumura C.Y."/>
            <person name="Schneider R."/>
            <person name="Smith A.J."/>
            <person name="Vanacova S."/>
            <person name="Villalvazo M."/>
            <person name="Haas B.J."/>
            <person name="Pertea M."/>
            <person name="Feldblyum T.V."/>
            <person name="Utterback T.R."/>
            <person name="Shu C.L."/>
            <person name="Osoegawa K."/>
            <person name="de Jong P.J."/>
            <person name="Hrdy I."/>
            <person name="Horvathova L."/>
            <person name="Zubacova Z."/>
            <person name="Dolezal P."/>
            <person name="Malik S.B."/>
            <person name="Logsdon J.M. Jr."/>
            <person name="Henze K."/>
            <person name="Gupta A."/>
            <person name="Wang C.C."/>
            <person name="Dunne R.L."/>
            <person name="Upcroft J.A."/>
            <person name="Upcroft P."/>
            <person name="White O."/>
            <person name="Salzberg S.L."/>
            <person name="Tang P."/>
            <person name="Chiu C.-H."/>
            <person name="Lee Y.-S."/>
            <person name="Embley T.M."/>
            <person name="Coombs G.H."/>
            <person name="Mottram J.C."/>
            <person name="Tachezy J."/>
            <person name="Fraser-Liggett C.M."/>
            <person name="Johnson P.J."/>
        </authorList>
    </citation>
    <scope>NUCLEOTIDE SEQUENCE [LARGE SCALE GENOMIC DNA]</scope>
    <source>
        <strain evidence="1">G3</strain>
    </source>
</reference>
<dbReference type="Proteomes" id="UP000001542">
    <property type="component" value="Unassembled WGS sequence"/>
</dbReference>
<dbReference type="VEuPathDB" id="TrichDB:TVAGG3_0080040"/>
<gene>
    <name evidence="1" type="ORF">TVAG_067450</name>
</gene>
<keyword evidence="2" id="KW-1185">Reference proteome</keyword>
<dbReference type="KEGG" id="tva:4774751"/>
<dbReference type="AlphaFoldDB" id="A2DSG1"/>
<name>A2DSG1_TRIV3</name>
<protein>
    <recommendedName>
        <fullName evidence="3">UBZ4-type domain-containing protein</fullName>
    </recommendedName>
</protein>
<organism evidence="1 2">
    <name type="scientific">Trichomonas vaginalis (strain ATCC PRA-98 / G3)</name>
    <dbReference type="NCBI Taxonomy" id="412133"/>
    <lineage>
        <taxon>Eukaryota</taxon>
        <taxon>Metamonada</taxon>
        <taxon>Parabasalia</taxon>
        <taxon>Trichomonadida</taxon>
        <taxon>Trichomonadidae</taxon>
        <taxon>Trichomonas</taxon>
    </lineage>
</organism>
<dbReference type="PANTHER" id="PTHR21541">
    <property type="entry name" value="BTB POZ DOMAIN CONTAINING 12"/>
    <property type="match status" value="1"/>
</dbReference>
<dbReference type="VEuPathDB" id="TrichDB:TVAG_067450"/>
<reference evidence="1" key="1">
    <citation type="submission" date="2006-10" db="EMBL/GenBank/DDBJ databases">
        <authorList>
            <person name="Amadeo P."/>
            <person name="Zhao Q."/>
            <person name="Wortman J."/>
            <person name="Fraser-Liggett C."/>
            <person name="Carlton J."/>
        </authorList>
    </citation>
    <scope>NUCLEOTIDE SEQUENCE</scope>
    <source>
        <strain evidence="1">G3</strain>
    </source>
</reference>
<evidence type="ECO:0008006" key="3">
    <source>
        <dbReference type="Google" id="ProtNLM"/>
    </source>
</evidence>
<dbReference type="EMBL" id="DS113239">
    <property type="protein sequence ID" value="EAY16740.1"/>
    <property type="molecule type" value="Genomic_DNA"/>
</dbReference>
<accession>A2DSG1</accession>
<evidence type="ECO:0000313" key="1">
    <source>
        <dbReference type="EMBL" id="EAY16740.1"/>
    </source>
</evidence>
<sequence length="191" mass="21733">MTLSDDDEGFYCPICNADLTEQDSMWRQVHINNCLAKEGKPEEKPCQVQLCPICNMDLTHVSAKIAESHINHCLDSQAQKNSIKRTSDRCPYCGANLKGLTERQKKVHQQMCRETEKATDSSIYQYPKVVETLETPAEWEVAQEVGPITVDSKLPNPKNEEEIPIFGEVFTTDQLQFVDKHFYSNLPNIAK</sequence>
<dbReference type="PANTHER" id="PTHR21541:SF3">
    <property type="entry name" value="STRUCTURE-SPECIFIC ENDONUCLEASE SUBUNIT SLX4"/>
    <property type="match status" value="1"/>
</dbReference>
<evidence type="ECO:0000313" key="2">
    <source>
        <dbReference type="Proteomes" id="UP000001542"/>
    </source>
</evidence>
<dbReference type="InParanoid" id="A2DSG1"/>